<proteinExistence type="predicted"/>
<comment type="caution">
    <text evidence="6">The sequence shown here is derived from an EMBL/GenBank/DDBJ whole genome shotgun (WGS) entry which is preliminary data.</text>
</comment>
<organism evidence="6 7">
    <name type="scientific">Caerostris extrusa</name>
    <name type="common">Bark spider</name>
    <name type="synonym">Caerostris bankana</name>
    <dbReference type="NCBI Taxonomy" id="172846"/>
    <lineage>
        <taxon>Eukaryota</taxon>
        <taxon>Metazoa</taxon>
        <taxon>Ecdysozoa</taxon>
        <taxon>Arthropoda</taxon>
        <taxon>Chelicerata</taxon>
        <taxon>Arachnida</taxon>
        <taxon>Araneae</taxon>
        <taxon>Araneomorphae</taxon>
        <taxon>Entelegynae</taxon>
        <taxon>Araneoidea</taxon>
        <taxon>Araneidae</taxon>
        <taxon>Caerostris</taxon>
    </lineage>
</organism>
<evidence type="ECO:0000259" key="5">
    <source>
        <dbReference type="PROSITE" id="PS50023"/>
    </source>
</evidence>
<gene>
    <name evidence="6" type="primary">ABLIM1</name>
    <name evidence="6" type="ORF">CEXT_652561</name>
</gene>
<dbReference type="GO" id="GO:0046872">
    <property type="term" value="F:metal ion binding"/>
    <property type="evidence" value="ECO:0007669"/>
    <property type="project" value="UniProtKB-KW"/>
</dbReference>
<reference evidence="6 7" key="1">
    <citation type="submission" date="2021-06" db="EMBL/GenBank/DDBJ databases">
        <title>Caerostris extrusa draft genome.</title>
        <authorList>
            <person name="Kono N."/>
            <person name="Arakawa K."/>
        </authorList>
    </citation>
    <scope>NUCLEOTIDE SEQUENCE [LARGE SCALE GENOMIC DNA]</scope>
</reference>
<name>A0AAV4SQ74_CAEEX</name>
<dbReference type="PROSITE" id="PS50023">
    <property type="entry name" value="LIM_DOMAIN_2"/>
    <property type="match status" value="1"/>
</dbReference>
<dbReference type="GO" id="GO:0051015">
    <property type="term" value="F:actin filament binding"/>
    <property type="evidence" value="ECO:0007669"/>
    <property type="project" value="TreeGrafter"/>
</dbReference>
<feature type="domain" description="LIM zinc-binding" evidence="5">
    <location>
        <begin position="22"/>
        <end position="86"/>
    </location>
</feature>
<dbReference type="GO" id="GO:0030032">
    <property type="term" value="P:lamellipodium assembly"/>
    <property type="evidence" value="ECO:0007669"/>
    <property type="project" value="TreeGrafter"/>
</dbReference>
<dbReference type="GO" id="GO:0015629">
    <property type="term" value="C:actin cytoskeleton"/>
    <property type="evidence" value="ECO:0007669"/>
    <property type="project" value="TreeGrafter"/>
</dbReference>
<evidence type="ECO:0000313" key="7">
    <source>
        <dbReference type="Proteomes" id="UP001054945"/>
    </source>
</evidence>
<dbReference type="AlphaFoldDB" id="A0AAV4SQ74"/>
<evidence type="ECO:0000256" key="3">
    <source>
        <dbReference type="ARBA" id="ARBA00023038"/>
    </source>
</evidence>
<dbReference type="PANTHER" id="PTHR24213">
    <property type="entry name" value="ACTIN-BINDING LIM PROTEIN"/>
    <property type="match status" value="1"/>
</dbReference>
<dbReference type="Proteomes" id="UP001054945">
    <property type="component" value="Unassembled WGS sequence"/>
</dbReference>
<dbReference type="Gene3D" id="2.10.110.10">
    <property type="entry name" value="Cysteine Rich Protein"/>
    <property type="match status" value="2"/>
</dbReference>
<evidence type="ECO:0000256" key="1">
    <source>
        <dbReference type="ARBA" id="ARBA00022723"/>
    </source>
</evidence>
<dbReference type="InterPro" id="IPR051618">
    <property type="entry name" value="Actin-binding_LIM"/>
</dbReference>
<keyword evidence="1 4" id="KW-0479">Metal-binding</keyword>
<dbReference type="Pfam" id="PF00412">
    <property type="entry name" value="LIM"/>
    <property type="match status" value="2"/>
</dbReference>
<keyword evidence="3 4" id="KW-0440">LIM domain</keyword>
<keyword evidence="2 4" id="KW-0862">Zinc</keyword>
<sequence>MLCNAIFEIGNSAANEFYMMKKRKSYEPRELEGYKCVGSTLKVQSKHFHVNCFKCAVCSSSLAQGGFFFKEGKYYCTTDYQKIFGTKCAACNKFVEGEVVTALGSTYHQKCFVCGRCR</sequence>
<dbReference type="SMART" id="SM00132">
    <property type="entry name" value="LIM"/>
    <property type="match status" value="2"/>
</dbReference>
<evidence type="ECO:0000256" key="4">
    <source>
        <dbReference type="PROSITE-ProRule" id="PRU00125"/>
    </source>
</evidence>
<evidence type="ECO:0000256" key="2">
    <source>
        <dbReference type="ARBA" id="ARBA00022833"/>
    </source>
</evidence>
<dbReference type="InterPro" id="IPR001781">
    <property type="entry name" value="Znf_LIM"/>
</dbReference>
<dbReference type="EMBL" id="BPLR01009979">
    <property type="protein sequence ID" value="GIY35920.1"/>
    <property type="molecule type" value="Genomic_DNA"/>
</dbReference>
<evidence type="ECO:0000313" key="6">
    <source>
        <dbReference type="EMBL" id="GIY35920.1"/>
    </source>
</evidence>
<accession>A0AAV4SQ74</accession>
<dbReference type="SUPFAM" id="SSF57716">
    <property type="entry name" value="Glucocorticoid receptor-like (DNA-binding domain)"/>
    <property type="match status" value="1"/>
</dbReference>
<protein>
    <submittedName>
        <fullName evidence="6">Actin-binding LIM protein 1</fullName>
    </submittedName>
</protein>
<dbReference type="PANTHER" id="PTHR24213:SF9">
    <property type="entry name" value="UNCOORDINATED 115A, ISOFORM B-RELATED"/>
    <property type="match status" value="1"/>
</dbReference>
<keyword evidence="7" id="KW-1185">Reference proteome</keyword>